<gene>
    <name evidence="3" type="primary">LOC108569138</name>
</gene>
<dbReference type="InterPro" id="IPR036273">
    <property type="entry name" value="CRAL/TRIO_N_dom_sf"/>
</dbReference>
<feature type="domain" description="CRAL-TRIO" evidence="1">
    <location>
        <begin position="143"/>
        <end position="255"/>
    </location>
</feature>
<dbReference type="PANTHER" id="PTHR10174:SF222">
    <property type="entry name" value="GH10083P-RELATED"/>
    <property type="match status" value="1"/>
</dbReference>
<dbReference type="InterPro" id="IPR001251">
    <property type="entry name" value="CRAL-TRIO_dom"/>
</dbReference>
<dbReference type="SUPFAM" id="SSF52087">
    <property type="entry name" value="CRAL/TRIO domain"/>
    <property type="match status" value="2"/>
</dbReference>
<dbReference type="PRINTS" id="PR00180">
    <property type="entry name" value="CRETINALDHBP"/>
</dbReference>
<accession>A0ABM1NGV7</accession>
<protein>
    <submittedName>
        <fullName evidence="3">Uncharacterized protein LOC108569138</fullName>
    </submittedName>
</protein>
<feature type="domain" description="CRAL-TRIO" evidence="1">
    <location>
        <begin position="434"/>
        <end position="571"/>
    </location>
</feature>
<evidence type="ECO:0000259" key="1">
    <source>
        <dbReference type="PROSITE" id="PS50191"/>
    </source>
</evidence>
<dbReference type="CDD" id="cd00170">
    <property type="entry name" value="SEC14"/>
    <property type="match status" value="2"/>
</dbReference>
<dbReference type="Proteomes" id="UP000695000">
    <property type="component" value="Unplaced"/>
</dbReference>
<dbReference type="SUPFAM" id="SSF46938">
    <property type="entry name" value="CRAL/TRIO N-terminal domain"/>
    <property type="match status" value="2"/>
</dbReference>
<dbReference type="InterPro" id="IPR036865">
    <property type="entry name" value="CRAL-TRIO_dom_sf"/>
</dbReference>
<dbReference type="GeneID" id="108569138"/>
<proteinExistence type="predicted"/>
<sequence>MDMLVYKSPLMFYTEDEIQRILNGHGIKVDQLFDYVKIIKDWLKTQPHIPLEPSDRQIAYFLLMNKFSIENTKVKLDANYTIKGLIPDFFNKPASHPDIKRALKFANWGFLPKLSKNLNRVVIWRLKDAEDLDVSLFFTICCIFYELKTILDFNNADEYIFDMSYFPLSAVGKYTPTKVKWFMTILEKVYSTRIAALHYVNLPSHALSFIKLIKMFLKPKLRERIIFHENFDSLHEYYDVDQLPKDFNGNGQSFAEINEGTKELIIDHEDHLTKVFSARVNEELRPTKLTNDDLLGFHGNFKQLDFDLFSKQNSKMNCDLKAKSPCLDYTDEDFKKILENRGRKLSEVEEDVKVIKEWLKLQAHLPMHPTDRQIVCFLVMNKFSIEKTKEKIDNNYTIKTLVPDYYNVLPTSPEIETSFKTNTWATLPKLTKNLNRVHVYRLEETEDFNVTTMYAIMMHLLELRTAMDFSDSDEYIFDLKNFTMGVITKYNPMDIKKVFTIIEKVYSFRVAALHLINLPSYAESLVAFTKTLMKSKIGDRIIIHKSYDSLLEHYDKDELPSDFGGTGKSLLEIKDDVKKMYKDNEEYLMKVLQARVDESKRPSKLVNDDLLGFHGNFKKLQVD</sequence>
<dbReference type="RefSeq" id="XP_017786057.1">
    <property type="nucleotide sequence ID" value="XM_017930568.1"/>
</dbReference>
<organism evidence="2 3">
    <name type="scientific">Nicrophorus vespilloides</name>
    <name type="common">Boreal carrion beetle</name>
    <dbReference type="NCBI Taxonomy" id="110193"/>
    <lineage>
        <taxon>Eukaryota</taxon>
        <taxon>Metazoa</taxon>
        <taxon>Ecdysozoa</taxon>
        <taxon>Arthropoda</taxon>
        <taxon>Hexapoda</taxon>
        <taxon>Insecta</taxon>
        <taxon>Pterygota</taxon>
        <taxon>Neoptera</taxon>
        <taxon>Endopterygota</taxon>
        <taxon>Coleoptera</taxon>
        <taxon>Polyphaga</taxon>
        <taxon>Staphyliniformia</taxon>
        <taxon>Silphidae</taxon>
        <taxon>Nicrophorinae</taxon>
        <taxon>Nicrophorus</taxon>
    </lineage>
</organism>
<dbReference type="PANTHER" id="PTHR10174">
    <property type="entry name" value="ALPHA-TOCOPHEROL TRANSFER PROTEIN-RELATED"/>
    <property type="match status" value="1"/>
</dbReference>
<name>A0ABM1NGV7_NICVS</name>
<dbReference type="Pfam" id="PF00650">
    <property type="entry name" value="CRAL_TRIO"/>
    <property type="match status" value="2"/>
</dbReference>
<reference evidence="3" key="1">
    <citation type="submission" date="2025-08" db="UniProtKB">
        <authorList>
            <consortium name="RefSeq"/>
        </authorList>
    </citation>
    <scope>IDENTIFICATION</scope>
    <source>
        <tissue evidence="3">Whole Larva</tissue>
    </source>
</reference>
<dbReference type="PROSITE" id="PS50191">
    <property type="entry name" value="CRAL_TRIO"/>
    <property type="match status" value="2"/>
</dbReference>
<evidence type="ECO:0000313" key="3">
    <source>
        <dbReference type="RefSeq" id="XP_017786057.1"/>
    </source>
</evidence>
<evidence type="ECO:0000313" key="2">
    <source>
        <dbReference type="Proteomes" id="UP000695000"/>
    </source>
</evidence>
<dbReference type="Gene3D" id="3.40.525.10">
    <property type="entry name" value="CRAL-TRIO lipid binding domain"/>
    <property type="match status" value="2"/>
</dbReference>
<dbReference type="SMART" id="SM00516">
    <property type="entry name" value="SEC14"/>
    <property type="match status" value="2"/>
</dbReference>
<keyword evidence="2" id="KW-1185">Reference proteome</keyword>